<dbReference type="PROSITE" id="PS51386">
    <property type="entry name" value="RINT1_TIP20"/>
    <property type="match status" value="1"/>
</dbReference>
<comment type="caution">
    <text evidence="1">The sequence shown here is derived from an EMBL/GenBank/DDBJ whole genome shotgun (WGS) entry which is preliminary data.</text>
</comment>
<protein>
    <submittedName>
        <fullName evidence="1">RAD50-interacting protein 1</fullName>
    </submittedName>
</protein>
<dbReference type="GO" id="GO:0006890">
    <property type="term" value="P:retrograde vesicle-mediated transport, Golgi to endoplasmic reticulum"/>
    <property type="evidence" value="ECO:0007669"/>
    <property type="project" value="InterPro"/>
</dbReference>
<dbReference type="Pfam" id="PF04437">
    <property type="entry name" value="RINT1_TIP1"/>
    <property type="match status" value="1"/>
</dbReference>
<dbReference type="InterPro" id="IPR007528">
    <property type="entry name" value="RINT1_Tip20"/>
</dbReference>
<dbReference type="OrthoDB" id="2189254at2759"/>
<proteinExistence type="predicted"/>
<dbReference type="GO" id="GO:0060628">
    <property type="term" value="P:regulation of ER to Golgi vesicle-mediated transport"/>
    <property type="evidence" value="ECO:0007669"/>
    <property type="project" value="TreeGrafter"/>
</dbReference>
<dbReference type="PANTHER" id="PTHR13520:SF0">
    <property type="entry name" value="RAD50-INTERACTING PROTEIN 1"/>
    <property type="match status" value="1"/>
</dbReference>
<dbReference type="Proteomes" id="UP000326759">
    <property type="component" value="Unassembled WGS sequence"/>
</dbReference>
<dbReference type="PANTHER" id="PTHR13520">
    <property type="entry name" value="RAD50-INTERACTING PROTEIN 1 RINT-1"/>
    <property type="match status" value="1"/>
</dbReference>
<reference evidence="1 2" key="1">
    <citation type="journal article" date="2019" name="PLoS Biol.">
        <title>Sex chromosomes control vertical transmission of feminizing Wolbachia symbionts in an isopod.</title>
        <authorList>
            <person name="Becking T."/>
            <person name="Chebbi M.A."/>
            <person name="Giraud I."/>
            <person name="Moumen B."/>
            <person name="Laverre T."/>
            <person name="Caubet Y."/>
            <person name="Peccoud J."/>
            <person name="Gilbert C."/>
            <person name="Cordaux R."/>
        </authorList>
    </citation>
    <scope>NUCLEOTIDE SEQUENCE [LARGE SCALE GENOMIC DNA]</scope>
    <source>
        <strain evidence="1">ANa2</strain>
        <tissue evidence="1">Whole body excluding digestive tract and cuticle</tissue>
    </source>
</reference>
<dbReference type="InterPro" id="IPR042044">
    <property type="entry name" value="EXOC6PINT-1/Sec15/Tip20_C_dom2"/>
</dbReference>
<evidence type="ECO:0000313" key="2">
    <source>
        <dbReference type="Proteomes" id="UP000326759"/>
    </source>
</evidence>
<gene>
    <name evidence="1" type="primary">Rint1</name>
    <name evidence="1" type="ORF">Anas_10028</name>
</gene>
<dbReference type="Gene3D" id="1.20.58.670">
    <property type="entry name" value="Dsl1p vesicle tethering complex, Tip20p subunit, domain D"/>
    <property type="match status" value="1"/>
</dbReference>
<organism evidence="1 2">
    <name type="scientific">Armadillidium nasatum</name>
    <dbReference type="NCBI Taxonomy" id="96803"/>
    <lineage>
        <taxon>Eukaryota</taxon>
        <taxon>Metazoa</taxon>
        <taxon>Ecdysozoa</taxon>
        <taxon>Arthropoda</taxon>
        <taxon>Crustacea</taxon>
        <taxon>Multicrustacea</taxon>
        <taxon>Malacostraca</taxon>
        <taxon>Eumalacostraca</taxon>
        <taxon>Peracarida</taxon>
        <taxon>Isopoda</taxon>
        <taxon>Oniscidea</taxon>
        <taxon>Crinocheta</taxon>
        <taxon>Armadillidiidae</taxon>
        <taxon>Armadillidium</taxon>
    </lineage>
</organism>
<dbReference type="GO" id="GO:0070939">
    <property type="term" value="C:Dsl1/NZR complex"/>
    <property type="evidence" value="ECO:0007669"/>
    <property type="project" value="InterPro"/>
</dbReference>
<keyword evidence="2" id="KW-1185">Reference proteome</keyword>
<evidence type="ECO:0000313" key="1">
    <source>
        <dbReference type="EMBL" id="KAB7496371.1"/>
    </source>
</evidence>
<sequence>MYIYILHCVLVTKIKPKQMDNKLNIAFDEKAILRGVYKKLNNKLGKDVSKLSSLTSSVSELKSLQTELEHRVNELHHQKQDLKYAIEKESSSLNLLEKTEKVKAYQKWISSIEDLSSQIEANFEQNNEDIVLLHYEKLKESAELLSVSDCFHLKKYTCDMILHWHKILVARLEEEFELLLKSIKWPLVAPNSSTKMPIPSEEKIKKLESLIKYLLQLDLSDEIRTIASNVKEESSEEFPSLVSDFVVNSVPVLLLLKPLQVEWMASRWIHLWVPSLQTFFLFIRRRHLCAVVVFSHPKFCRLNVHDVCTLNNKQQAIQFCNHINILHPNIKFSIDFKHFELYHSLMCWSKGVRFCFHFNGEKGTNSCKNPEWYLSQVLKWIAAHESFLECYIQPILNQCGQTKVNAKIQFIKGLLHLVVAKLHSDIPQVKDDEDLFCRTIQETLNFERELRLGYGYPSSQPTVLNVITQANVFHYWISVERKFALELMDDFVASPYSWQSEDPGGICHCGEQLILLLQGITDRYKGLFQPGHRLQFLDLQLELLDDFRVRILQLAKSELSDPFNSNYIPILNTVHYMVNTIGDWADLPFFVEMQYFKENFSSAEEKMRFPDDSHIDELFFQNKFQSKEEDLNISNSAFGSILNLYNHIELEMLSVISRHVVTEVRARSQSYRKDKWFYTPTEPFSSSDSSKIIEISPSLCPLLEALVKHLMQLRKKLAPDLFSRIWKELASCLNKFIYEEVILQNNFSEYGANQLNYDMTKAFFPIFGEFTLKPENYFPMIKEALILLTLPRATAFLLKDTLEASKENRDFYNQNASPVKALEERGVFLLSVHDAHCILNIRTNMVNL</sequence>
<name>A0A5N5SQI3_9CRUS</name>
<dbReference type="EMBL" id="SEYY01021421">
    <property type="protein sequence ID" value="KAB7496371.1"/>
    <property type="molecule type" value="Genomic_DNA"/>
</dbReference>
<dbReference type="GO" id="GO:0006888">
    <property type="term" value="P:endoplasmic reticulum to Golgi vesicle-mediated transport"/>
    <property type="evidence" value="ECO:0007669"/>
    <property type="project" value="InterPro"/>
</dbReference>
<accession>A0A5N5SQI3</accession>
<dbReference type="AlphaFoldDB" id="A0A5N5SQI3"/>